<reference evidence="2 3" key="1">
    <citation type="submission" date="2024-08" db="EMBL/GenBank/DDBJ databases">
        <title>Genome mining of Saccharopolyspora cebuensis PGLac3 from Nigerian medicinal plant.</title>
        <authorList>
            <person name="Ezeobiora C.E."/>
            <person name="Igbokwe N.H."/>
            <person name="Amin D.H."/>
            <person name="Mendie U.E."/>
        </authorList>
    </citation>
    <scope>NUCLEOTIDE SEQUENCE [LARGE SCALE GENOMIC DNA]</scope>
    <source>
        <strain evidence="2 3">PGLac3</strain>
    </source>
</reference>
<dbReference type="EMBL" id="JBGEHV010000117">
    <property type="protein sequence ID" value="MEY8043642.1"/>
    <property type="molecule type" value="Genomic_DNA"/>
</dbReference>
<evidence type="ECO:0000313" key="2">
    <source>
        <dbReference type="EMBL" id="MEY8043642.1"/>
    </source>
</evidence>
<evidence type="ECO:0000256" key="1">
    <source>
        <dbReference type="SAM" id="MobiDB-lite"/>
    </source>
</evidence>
<dbReference type="InterPro" id="IPR009737">
    <property type="entry name" value="Aim32/Apd1-like"/>
</dbReference>
<dbReference type="InterPro" id="IPR036249">
    <property type="entry name" value="Thioredoxin-like_sf"/>
</dbReference>
<dbReference type="SUPFAM" id="SSF52833">
    <property type="entry name" value="Thioredoxin-like"/>
    <property type="match status" value="1"/>
</dbReference>
<organism evidence="2 3">
    <name type="scientific">Saccharopolyspora cebuensis</name>
    <dbReference type="NCBI Taxonomy" id="418759"/>
    <lineage>
        <taxon>Bacteria</taxon>
        <taxon>Bacillati</taxon>
        <taxon>Actinomycetota</taxon>
        <taxon>Actinomycetes</taxon>
        <taxon>Pseudonocardiales</taxon>
        <taxon>Pseudonocardiaceae</taxon>
        <taxon>Saccharopolyspora</taxon>
    </lineage>
</organism>
<proteinExistence type="predicted"/>
<dbReference type="Pfam" id="PF06999">
    <property type="entry name" value="Suc_Fer-like"/>
    <property type="match status" value="1"/>
</dbReference>
<dbReference type="RefSeq" id="WP_345364562.1">
    <property type="nucleotide sequence ID" value="NZ_BAABII010000012.1"/>
</dbReference>
<protein>
    <submittedName>
        <fullName evidence="2">Sucrase ferredoxin</fullName>
    </submittedName>
</protein>
<gene>
    <name evidence="2" type="ORF">AB8O55_29915</name>
</gene>
<evidence type="ECO:0000313" key="3">
    <source>
        <dbReference type="Proteomes" id="UP001564626"/>
    </source>
</evidence>
<feature type="region of interest" description="Disordered" evidence="1">
    <location>
        <begin position="254"/>
        <end position="285"/>
    </location>
</feature>
<dbReference type="Proteomes" id="UP001564626">
    <property type="component" value="Unassembled WGS sequence"/>
</dbReference>
<feature type="compositionally biased region" description="Polar residues" evidence="1">
    <location>
        <begin position="274"/>
        <end position="285"/>
    </location>
</feature>
<comment type="caution">
    <text evidence="2">The sequence shown here is derived from an EMBL/GenBank/DDBJ whole genome shotgun (WGS) entry which is preliminary data.</text>
</comment>
<keyword evidence="3" id="KW-1185">Reference proteome</keyword>
<name>A0ABV4CUM5_9PSEU</name>
<accession>A0ABV4CUM5</accession>
<sequence length="285" mass="30231">MHEDSCAALSADLAEPLAGTAAVTTGWLCLEQPGPWGRNAPVQSGLDPDLGRELAERAGAHGFRLQLIRRPGRHADTAAPRTALVARSTPGGALRRFEVDDPAALLDLDLSATDLGRPADPVLLVCTNGRRDRCCALLGRDLVRELGDRPDVWETSHTGGHRFAPASVLLPSGYTFGRLDGAAAREVLAAAGRGELARTGCRGRSPWSHAGQAAELAVRELVGEHRLDALRVDESGPDPVVVHQDGRRWRAVVREQPLEPPRPNSCGGAPVRPSATSVTSVDPLP</sequence>